<name>A0ABY4CVP5_9BACT</name>
<evidence type="ECO:0000313" key="2">
    <source>
        <dbReference type="Proteomes" id="UP000831113"/>
    </source>
</evidence>
<accession>A0ABY4CVP5</accession>
<protein>
    <recommendedName>
        <fullName evidence="3">DUF4123 domain-containing protein</fullName>
    </recommendedName>
</protein>
<dbReference type="Proteomes" id="UP000831113">
    <property type="component" value="Chromosome"/>
</dbReference>
<reference evidence="1 2" key="1">
    <citation type="submission" date="2022-03" db="EMBL/GenBank/DDBJ databases">
        <title>Hymenobactersp. isolated from the air.</title>
        <authorList>
            <person name="Won M."/>
            <person name="Kwon S.-W."/>
        </authorList>
    </citation>
    <scope>NUCLEOTIDE SEQUENCE [LARGE SCALE GENOMIC DNA]</scope>
    <source>
        <strain evidence="1 2">KACC 21982</strain>
    </source>
</reference>
<dbReference type="RefSeq" id="WP_243797662.1">
    <property type="nucleotide sequence ID" value="NZ_CP094669.1"/>
</dbReference>
<dbReference type="EMBL" id="CP094669">
    <property type="protein sequence ID" value="UOG74344.1"/>
    <property type="molecule type" value="Genomic_DNA"/>
</dbReference>
<evidence type="ECO:0000313" key="1">
    <source>
        <dbReference type="EMBL" id="UOG74344.1"/>
    </source>
</evidence>
<keyword evidence="2" id="KW-1185">Reference proteome</keyword>
<gene>
    <name evidence="1" type="ORF">MTX78_19775</name>
</gene>
<proteinExistence type="predicted"/>
<sequence>MSPATPASLLTDWFDDEPAFDCAAVPIPVLALVRALASGTTTRRCAVLWLSPAAYIAGPRWATHCLEIQPRHLGREVLATCEAQGTQRIPASASDLLRHLHTATAGTTGTWLWGLDALLTRLSTTEVQVFWAALFDLRQRPPLLLALPQNYRDFGPPEPSRWLQADPCRGVEV</sequence>
<evidence type="ECO:0008006" key="3">
    <source>
        <dbReference type="Google" id="ProtNLM"/>
    </source>
</evidence>
<organism evidence="1 2">
    <name type="scientific">Hymenobacter tibetensis</name>
    <dbReference type="NCBI Taxonomy" id="497967"/>
    <lineage>
        <taxon>Bacteria</taxon>
        <taxon>Pseudomonadati</taxon>
        <taxon>Bacteroidota</taxon>
        <taxon>Cytophagia</taxon>
        <taxon>Cytophagales</taxon>
        <taxon>Hymenobacteraceae</taxon>
        <taxon>Hymenobacter</taxon>
    </lineage>
</organism>